<gene>
    <name evidence="2" type="ORF">HMPREF1541_07632</name>
</gene>
<name>W2RQL7_CYPE1</name>
<dbReference type="VEuPathDB" id="FungiDB:HMPREF1541_07632"/>
<reference evidence="2 3" key="1">
    <citation type="submission" date="2013-03" db="EMBL/GenBank/DDBJ databases">
        <title>The Genome Sequence of Phialophora europaea CBS 101466.</title>
        <authorList>
            <consortium name="The Broad Institute Genomics Platform"/>
            <person name="Cuomo C."/>
            <person name="de Hoog S."/>
            <person name="Gorbushina A."/>
            <person name="Walker B."/>
            <person name="Young S.K."/>
            <person name="Zeng Q."/>
            <person name="Gargeya S."/>
            <person name="Fitzgerald M."/>
            <person name="Haas B."/>
            <person name="Abouelleil A."/>
            <person name="Allen A.W."/>
            <person name="Alvarado L."/>
            <person name="Arachchi H.M."/>
            <person name="Berlin A.M."/>
            <person name="Chapman S.B."/>
            <person name="Gainer-Dewar J."/>
            <person name="Goldberg J."/>
            <person name="Griggs A."/>
            <person name="Gujja S."/>
            <person name="Hansen M."/>
            <person name="Howarth C."/>
            <person name="Imamovic A."/>
            <person name="Ireland A."/>
            <person name="Larimer J."/>
            <person name="McCowan C."/>
            <person name="Murphy C."/>
            <person name="Pearson M."/>
            <person name="Poon T.W."/>
            <person name="Priest M."/>
            <person name="Roberts A."/>
            <person name="Saif S."/>
            <person name="Shea T."/>
            <person name="Sisk P."/>
            <person name="Sykes S."/>
            <person name="Wortman J."/>
            <person name="Nusbaum C."/>
            <person name="Birren B."/>
        </authorList>
    </citation>
    <scope>NUCLEOTIDE SEQUENCE [LARGE SCALE GENOMIC DNA]</scope>
    <source>
        <strain evidence="2 3">CBS 101466</strain>
    </source>
</reference>
<accession>W2RQL7</accession>
<feature type="compositionally biased region" description="Low complexity" evidence="1">
    <location>
        <begin position="136"/>
        <end position="148"/>
    </location>
</feature>
<sequence length="196" mass="21229">MPGLRRQRHHPIAQSTPTTAPAPRRMTSLRRSRSFSQLSSQMPYPTSGSPSIYHSAGQSPPLRPTHLLDSLIADELVRTSTADDGRQQTPFHDRVSGRFYTTTTTTHHRAISSASTVKATDGDDVQDAEPWDPDLESGSAGPSSESSPNKVEVAARVLRMSLWTTVKAKARQDPMATAGIMAGVIVLPFVIRGATK</sequence>
<dbReference type="GeneID" id="19974971"/>
<protein>
    <submittedName>
        <fullName evidence="2">Uncharacterized protein</fullName>
    </submittedName>
</protein>
<dbReference type="InParanoid" id="W2RQL7"/>
<feature type="compositionally biased region" description="Polar residues" evidence="1">
    <location>
        <begin position="42"/>
        <end position="58"/>
    </location>
</feature>
<dbReference type="EMBL" id="KB822723">
    <property type="protein sequence ID" value="ETN38009.1"/>
    <property type="molecule type" value="Genomic_DNA"/>
</dbReference>
<dbReference type="RefSeq" id="XP_008720178.1">
    <property type="nucleotide sequence ID" value="XM_008721956.1"/>
</dbReference>
<evidence type="ECO:0000256" key="1">
    <source>
        <dbReference type="SAM" id="MobiDB-lite"/>
    </source>
</evidence>
<evidence type="ECO:0000313" key="3">
    <source>
        <dbReference type="Proteomes" id="UP000030752"/>
    </source>
</evidence>
<feature type="compositionally biased region" description="Low complexity" evidence="1">
    <location>
        <begin position="16"/>
        <end position="25"/>
    </location>
</feature>
<feature type="compositionally biased region" description="Basic residues" evidence="1">
    <location>
        <begin position="1"/>
        <end position="11"/>
    </location>
</feature>
<evidence type="ECO:0000313" key="2">
    <source>
        <dbReference type="EMBL" id="ETN38009.1"/>
    </source>
</evidence>
<feature type="compositionally biased region" description="Acidic residues" evidence="1">
    <location>
        <begin position="122"/>
        <end position="135"/>
    </location>
</feature>
<feature type="region of interest" description="Disordered" evidence="1">
    <location>
        <begin position="104"/>
        <end position="150"/>
    </location>
</feature>
<proteinExistence type="predicted"/>
<dbReference type="AlphaFoldDB" id="W2RQL7"/>
<dbReference type="Proteomes" id="UP000030752">
    <property type="component" value="Unassembled WGS sequence"/>
</dbReference>
<feature type="region of interest" description="Disordered" evidence="1">
    <location>
        <begin position="1"/>
        <end position="65"/>
    </location>
</feature>
<dbReference type="HOGENOM" id="CLU_1390173_0_0_1"/>
<organism evidence="2 3">
    <name type="scientific">Cyphellophora europaea (strain CBS 101466)</name>
    <name type="common">Phialophora europaea</name>
    <dbReference type="NCBI Taxonomy" id="1220924"/>
    <lineage>
        <taxon>Eukaryota</taxon>
        <taxon>Fungi</taxon>
        <taxon>Dikarya</taxon>
        <taxon>Ascomycota</taxon>
        <taxon>Pezizomycotina</taxon>
        <taxon>Eurotiomycetes</taxon>
        <taxon>Chaetothyriomycetidae</taxon>
        <taxon>Chaetothyriales</taxon>
        <taxon>Cyphellophoraceae</taxon>
        <taxon>Cyphellophora</taxon>
    </lineage>
</organism>
<keyword evidence="3" id="KW-1185">Reference proteome</keyword>